<evidence type="ECO:0000313" key="2">
    <source>
        <dbReference type="EMBL" id="MER5174036.1"/>
    </source>
</evidence>
<sequence>MNWFPSTDAFQTLLLTWLTDMNRIGLGPEDALFPDLADLQRAPEPDRPPLRPMQIARAATEAFSLASKHATEPYSPHSVRHTLAQLGDRICRDSEERKAWSLNLGHSTDENTWTYYGKVPDVRRSEIFELLENEHPASSPEIELMLAYHEHSLILGTPEFKQAEKLVEQRRKVFRKK</sequence>
<protein>
    <recommendedName>
        <fullName evidence="4">Tyr recombinase domain-containing protein</fullName>
    </recommendedName>
</protein>
<dbReference type="RefSeq" id="WP_350939315.1">
    <property type="nucleotide sequence ID" value="NZ_JAYWLC010000046.1"/>
</dbReference>
<evidence type="ECO:0008006" key="4">
    <source>
        <dbReference type="Google" id="ProtNLM"/>
    </source>
</evidence>
<dbReference type="InterPro" id="IPR011010">
    <property type="entry name" value="DNA_brk_join_enz"/>
</dbReference>
<dbReference type="InterPro" id="IPR013762">
    <property type="entry name" value="Integrase-like_cat_sf"/>
</dbReference>
<name>A0ABV1SN55_9RHOB</name>
<comment type="caution">
    <text evidence="2">The sequence shown here is derived from an EMBL/GenBank/DDBJ whole genome shotgun (WGS) entry which is preliminary data.</text>
</comment>
<reference evidence="2 3" key="1">
    <citation type="submission" date="2024-01" db="EMBL/GenBank/DDBJ databases">
        <authorList>
            <person name="Deng Y."/>
            <person name="Su J."/>
        </authorList>
    </citation>
    <scope>NUCLEOTIDE SEQUENCE [LARGE SCALE GENOMIC DNA]</scope>
    <source>
        <strain evidence="2 3">CPCC 100088</strain>
    </source>
</reference>
<reference evidence="2 3" key="2">
    <citation type="submission" date="2024-06" db="EMBL/GenBank/DDBJ databases">
        <title>Thioclava kandeliae sp. nov. from a rhizosphere soil sample of Kandelia candel in a mangrove.</title>
        <authorList>
            <person name="Mu T."/>
        </authorList>
    </citation>
    <scope>NUCLEOTIDE SEQUENCE [LARGE SCALE GENOMIC DNA]</scope>
    <source>
        <strain evidence="2 3">CPCC 100088</strain>
    </source>
</reference>
<proteinExistence type="predicted"/>
<dbReference type="Proteomes" id="UP001438953">
    <property type="component" value="Unassembled WGS sequence"/>
</dbReference>
<gene>
    <name evidence="2" type="ORF">VSX56_20015</name>
</gene>
<organism evidence="2 3">
    <name type="scientific">Thioclava kandeliae</name>
    <dbReference type="NCBI Taxonomy" id="3070818"/>
    <lineage>
        <taxon>Bacteria</taxon>
        <taxon>Pseudomonadati</taxon>
        <taxon>Pseudomonadota</taxon>
        <taxon>Alphaproteobacteria</taxon>
        <taxon>Rhodobacterales</taxon>
        <taxon>Paracoccaceae</taxon>
        <taxon>Thioclava</taxon>
    </lineage>
</organism>
<dbReference type="Gene3D" id="1.10.443.10">
    <property type="entry name" value="Intergrase catalytic core"/>
    <property type="match status" value="1"/>
</dbReference>
<evidence type="ECO:0000256" key="1">
    <source>
        <dbReference type="ARBA" id="ARBA00023172"/>
    </source>
</evidence>
<evidence type="ECO:0000313" key="3">
    <source>
        <dbReference type="Proteomes" id="UP001438953"/>
    </source>
</evidence>
<keyword evidence="1" id="KW-0233">DNA recombination</keyword>
<accession>A0ABV1SN55</accession>
<dbReference type="SUPFAM" id="SSF56349">
    <property type="entry name" value="DNA breaking-rejoining enzymes"/>
    <property type="match status" value="1"/>
</dbReference>
<dbReference type="EMBL" id="JAYWLC010000046">
    <property type="protein sequence ID" value="MER5174036.1"/>
    <property type="molecule type" value="Genomic_DNA"/>
</dbReference>
<keyword evidence="3" id="KW-1185">Reference proteome</keyword>